<feature type="active site" description="Proton donor/acceptor" evidence="1">
    <location>
        <position position="83"/>
    </location>
</feature>
<dbReference type="RefSeq" id="WP_130478569.1">
    <property type="nucleotide sequence ID" value="NZ_SFCC01000016.1"/>
</dbReference>
<gene>
    <name evidence="3" type="ORF">EWH70_28225</name>
</gene>
<dbReference type="Proteomes" id="UP000292003">
    <property type="component" value="Unassembled WGS sequence"/>
</dbReference>
<comment type="caution">
    <text evidence="3">The sequence shown here is derived from an EMBL/GenBank/DDBJ whole genome shotgun (WGS) entry which is preliminary data.</text>
</comment>
<dbReference type="OrthoDB" id="9793115at2"/>
<dbReference type="SUPFAM" id="SSF53254">
    <property type="entry name" value="Phosphoglycerate mutase-like"/>
    <property type="match status" value="1"/>
</dbReference>
<dbReference type="PANTHER" id="PTHR48100:SF1">
    <property type="entry name" value="HISTIDINE PHOSPHATASE FAMILY PROTEIN-RELATED"/>
    <property type="match status" value="1"/>
</dbReference>
<protein>
    <submittedName>
        <fullName evidence="3">Histidine phosphatase family protein</fullName>
    </submittedName>
</protein>
<dbReference type="GO" id="GO:0016791">
    <property type="term" value="F:phosphatase activity"/>
    <property type="evidence" value="ECO:0007669"/>
    <property type="project" value="TreeGrafter"/>
</dbReference>
<evidence type="ECO:0000313" key="4">
    <source>
        <dbReference type="Proteomes" id="UP000292003"/>
    </source>
</evidence>
<dbReference type="Gene3D" id="3.40.50.1240">
    <property type="entry name" value="Phosphoglycerate mutase-like"/>
    <property type="match status" value="1"/>
</dbReference>
<dbReference type="InterPro" id="IPR050275">
    <property type="entry name" value="PGM_Phosphatase"/>
</dbReference>
<organism evidence="3 4">
    <name type="scientific">Amycolatopsis suaedae</name>
    <dbReference type="NCBI Taxonomy" id="2510978"/>
    <lineage>
        <taxon>Bacteria</taxon>
        <taxon>Bacillati</taxon>
        <taxon>Actinomycetota</taxon>
        <taxon>Actinomycetes</taxon>
        <taxon>Pseudonocardiales</taxon>
        <taxon>Pseudonocardiaceae</taxon>
        <taxon>Amycolatopsis</taxon>
    </lineage>
</organism>
<feature type="binding site" evidence="2">
    <location>
        <position position="59"/>
    </location>
    <ligand>
        <name>substrate</name>
    </ligand>
</feature>
<name>A0A4Q7J3K4_9PSEU</name>
<proteinExistence type="predicted"/>
<dbReference type="EMBL" id="SFCC01000016">
    <property type="protein sequence ID" value="RZQ60564.1"/>
    <property type="molecule type" value="Genomic_DNA"/>
</dbReference>
<evidence type="ECO:0000256" key="1">
    <source>
        <dbReference type="PIRSR" id="PIRSR613078-1"/>
    </source>
</evidence>
<dbReference type="GO" id="GO:0005737">
    <property type="term" value="C:cytoplasm"/>
    <property type="evidence" value="ECO:0007669"/>
    <property type="project" value="TreeGrafter"/>
</dbReference>
<accession>A0A4Q7J3K4</accession>
<feature type="active site" description="Tele-phosphohistidine intermediate" evidence="1">
    <location>
        <position position="10"/>
    </location>
</feature>
<sequence>MGTRLLLTRHGQTVWHAENRYAGSSEVALTPEGHEQARRLGEAVATLPVTALYCSPQERARITAAPAAKTLGLEPVIVDDLREVHFGVMEGRTLDELRADDPEAARRFVADPVTGTFPGAEPAAEAARRGAAALTAIAGREDGPVLVVAHNTLLRLSLCALLGIPLRDYRTVLPGLRNAACTELEFRGGRAGLLRLNAGWDVG</sequence>
<dbReference type="PANTHER" id="PTHR48100">
    <property type="entry name" value="BROAD-SPECIFICITY PHOSPHATASE YOR283W-RELATED"/>
    <property type="match status" value="1"/>
</dbReference>
<dbReference type="SMART" id="SM00855">
    <property type="entry name" value="PGAM"/>
    <property type="match status" value="1"/>
</dbReference>
<keyword evidence="4" id="KW-1185">Reference proteome</keyword>
<dbReference type="AlphaFoldDB" id="A0A4Q7J3K4"/>
<dbReference type="CDD" id="cd07067">
    <property type="entry name" value="HP_PGM_like"/>
    <property type="match status" value="1"/>
</dbReference>
<reference evidence="3 4" key="1">
    <citation type="submission" date="2019-02" db="EMBL/GenBank/DDBJ databases">
        <title>Draft genome sequence of Amycolatopsis sp. 8-3EHSu isolated from roots of Suaeda maritima.</title>
        <authorList>
            <person name="Duangmal K."/>
            <person name="Chantavorakit T."/>
        </authorList>
    </citation>
    <scope>NUCLEOTIDE SEQUENCE [LARGE SCALE GENOMIC DNA]</scope>
    <source>
        <strain evidence="3 4">8-3EHSu</strain>
    </source>
</reference>
<dbReference type="InterPro" id="IPR013078">
    <property type="entry name" value="His_Pase_superF_clade-1"/>
</dbReference>
<evidence type="ECO:0000313" key="3">
    <source>
        <dbReference type="EMBL" id="RZQ60564.1"/>
    </source>
</evidence>
<dbReference type="InterPro" id="IPR029033">
    <property type="entry name" value="His_PPase_superfam"/>
</dbReference>
<evidence type="ECO:0000256" key="2">
    <source>
        <dbReference type="PIRSR" id="PIRSR613078-2"/>
    </source>
</evidence>
<dbReference type="Pfam" id="PF00300">
    <property type="entry name" value="His_Phos_1"/>
    <property type="match status" value="1"/>
</dbReference>